<keyword evidence="1" id="KW-0863">Zinc-finger</keyword>
<dbReference type="GO" id="GO:0005634">
    <property type="term" value="C:nucleus"/>
    <property type="evidence" value="ECO:0007669"/>
    <property type="project" value="UniProtKB-SubCell"/>
</dbReference>
<dbReference type="PANTHER" id="PTHR31669">
    <property type="entry name" value="PROTEIN FAR1-RELATED SEQUENCE 10-RELATED"/>
    <property type="match status" value="1"/>
</dbReference>
<protein>
    <recommendedName>
        <fullName evidence="1">Protein FAR1-RELATED SEQUENCE</fullName>
    </recommendedName>
</protein>
<feature type="region of interest" description="Disordered" evidence="2">
    <location>
        <begin position="149"/>
        <end position="170"/>
    </location>
</feature>
<reference evidence="3" key="1">
    <citation type="journal article" date="2023" name="Plant J.">
        <title>Genome sequences and population genomics provide insights into the demographic history, inbreeding, and mutation load of two 'living fossil' tree species of Dipteronia.</title>
        <authorList>
            <person name="Feng Y."/>
            <person name="Comes H.P."/>
            <person name="Chen J."/>
            <person name="Zhu S."/>
            <person name="Lu R."/>
            <person name="Zhang X."/>
            <person name="Li P."/>
            <person name="Qiu J."/>
            <person name="Olsen K.M."/>
            <person name="Qiu Y."/>
        </authorList>
    </citation>
    <scope>NUCLEOTIDE SEQUENCE</scope>
    <source>
        <strain evidence="3">KIB01</strain>
    </source>
</reference>
<evidence type="ECO:0000313" key="3">
    <source>
        <dbReference type="EMBL" id="KAK2655414.1"/>
    </source>
</evidence>
<organism evidence="3 4">
    <name type="scientific">Dipteronia dyeriana</name>
    <dbReference type="NCBI Taxonomy" id="168575"/>
    <lineage>
        <taxon>Eukaryota</taxon>
        <taxon>Viridiplantae</taxon>
        <taxon>Streptophyta</taxon>
        <taxon>Embryophyta</taxon>
        <taxon>Tracheophyta</taxon>
        <taxon>Spermatophyta</taxon>
        <taxon>Magnoliopsida</taxon>
        <taxon>eudicotyledons</taxon>
        <taxon>Gunneridae</taxon>
        <taxon>Pentapetalae</taxon>
        <taxon>rosids</taxon>
        <taxon>malvids</taxon>
        <taxon>Sapindales</taxon>
        <taxon>Sapindaceae</taxon>
        <taxon>Hippocastanoideae</taxon>
        <taxon>Acereae</taxon>
        <taxon>Dipteronia</taxon>
    </lineage>
</organism>
<dbReference type="Proteomes" id="UP001280121">
    <property type="component" value="Unassembled WGS sequence"/>
</dbReference>
<comment type="similarity">
    <text evidence="1">Belongs to the FHY3/FAR1 family.</text>
</comment>
<proteinExistence type="inferred from homology"/>
<dbReference type="GO" id="GO:0008270">
    <property type="term" value="F:zinc ion binding"/>
    <property type="evidence" value="ECO:0007669"/>
    <property type="project" value="UniProtKB-UniRule"/>
</dbReference>
<dbReference type="PANTHER" id="PTHR31669:SF299">
    <property type="entry name" value="PROTEIN FAR1-RELATED SEQUENCE"/>
    <property type="match status" value="1"/>
</dbReference>
<keyword evidence="4" id="KW-1185">Reference proteome</keyword>
<comment type="subcellular location">
    <subcellularLocation>
        <location evidence="1">Nucleus</location>
    </subcellularLocation>
</comment>
<accession>A0AAD9X9L4</accession>
<comment type="caution">
    <text evidence="3">The sequence shown here is derived from an EMBL/GenBank/DDBJ whole genome shotgun (WGS) entry which is preliminary data.</text>
</comment>
<sequence>MLIEPGKVYTKIIFEEFQDEFMSAFEFYMKGNVDYGEDIVYTVVNVDTSKEFCVIRKKIINSLSYSCKLFEMNKILCDQAIKILREVMNLRELPNARLQRTTWYMNLCSNFTKISSRSSESEETYKVAVEHANELSNIIEEMLSTQLDGTSHENDVQGSVSITDNDSKRV</sequence>
<dbReference type="GO" id="GO:0006355">
    <property type="term" value="P:regulation of DNA-templated transcription"/>
    <property type="evidence" value="ECO:0007669"/>
    <property type="project" value="UniProtKB-UniRule"/>
</dbReference>
<keyword evidence="1" id="KW-0862">Zinc</keyword>
<name>A0AAD9X9L4_9ROSI</name>
<keyword evidence="1" id="KW-0539">Nucleus</keyword>
<gene>
    <name evidence="3" type="ORF">Ddye_008466</name>
</gene>
<dbReference type="InterPro" id="IPR031052">
    <property type="entry name" value="FHY3/FAR1"/>
</dbReference>
<comment type="function">
    <text evidence="1">Putative transcription activator involved in regulating light control of development.</text>
</comment>
<dbReference type="EMBL" id="JANJYI010000003">
    <property type="protein sequence ID" value="KAK2655414.1"/>
    <property type="molecule type" value="Genomic_DNA"/>
</dbReference>
<evidence type="ECO:0000256" key="2">
    <source>
        <dbReference type="SAM" id="MobiDB-lite"/>
    </source>
</evidence>
<evidence type="ECO:0000313" key="4">
    <source>
        <dbReference type="Proteomes" id="UP001280121"/>
    </source>
</evidence>
<evidence type="ECO:0000256" key="1">
    <source>
        <dbReference type="RuleBase" id="RU367018"/>
    </source>
</evidence>
<dbReference type="AlphaFoldDB" id="A0AAD9X9L4"/>
<keyword evidence="1" id="KW-0479">Metal-binding</keyword>